<dbReference type="PANTHER" id="PTHR31929">
    <property type="entry name" value="SAUR-LIKE AUXIN-RESPONSIVE PROTEIN FAMILY-RELATED"/>
    <property type="match status" value="1"/>
</dbReference>
<dbReference type="EMBL" id="JBAMMX010000025">
    <property type="protein sequence ID" value="KAK6915409.1"/>
    <property type="molecule type" value="Genomic_DNA"/>
</dbReference>
<comment type="similarity">
    <text evidence="1">Belongs to the ARG7 family.</text>
</comment>
<evidence type="ECO:0000313" key="3">
    <source>
        <dbReference type="Proteomes" id="UP001370490"/>
    </source>
</evidence>
<dbReference type="Proteomes" id="UP001370490">
    <property type="component" value="Unassembled WGS sequence"/>
</dbReference>
<keyword evidence="3" id="KW-1185">Reference proteome</keyword>
<evidence type="ECO:0000256" key="1">
    <source>
        <dbReference type="ARBA" id="ARBA00006974"/>
    </source>
</evidence>
<organism evidence="2 3">
    <name type="scientific">Dillenia turbinata</name>
    <dbReference type="NCBI Taxonomy" id="194707"/>
    <lineage>
        <taxon>Eukaryota</taxon>
        <taxon>Viridiplantae</taxon>
        <taxon>Streptophyta</taxon>
        <taxon>Embryophyta</taxon>
        <taxon>Tracheophyta</taxon>
        <taxon>Spermatophyta</taxon>
        <taxon>Magnoliopsida</taxon>
        <taxon>eudicotyledons</taxon>
        <taxon>Gunneridae</taxon>
        <taxon>Pentapetalae</taxon>
        <taxon>Dilleniales</taxon>
        <taxon>Dilleniaceae</taxon>
        <taxon>Dillenia</taxon>
    </lineage>
</organism>
<reference evidence="2 3" key="1">
    <citation type="submission" date="2023-12" db="EMBL/GenBank/DDBJ databases">
        <title>A high-quality genome assembly for Dillenia turbinata (Dilleniales).</title>
        <authorList>
            <person name="Chanderbali A."/>
        </authorList>
    </citation>
    <scope>NUCLEOTIDE SEQUENCE [LARGE SCALE GENOMIC DNA]</scope>
    <source>
        <strain evidence="2">LSX21</strain>
        <tissue evidence="2">Leaf</tissue>
    </source>
</reference>
<name>A0AAN8UM92_9MAGN</name>
<comment type="caution">
    <text evidence="2">The sequence shown here is derived from an EMBL/GenBank/DDBJ whole genome shotgun (WGS) entry which is preliminary data.</text>
</comment>
<sequence>MNRLSWNRVSWCFQLLAKKRATTREQIVRKYDHFLHNLLPLGKKKCSTPLYQTKEKTLFSNCFFFTTSILRSKHAPRQGVLRHIGHSIYKVCQFNRSPPLPNTRSHRFNQHFQFSSLKVLNQDGCLNGLILNKECSQPPNDALKGHLGVYIGETDKKWLVIRISYLNHPFFPDLLNWEEEGYGFDSPMGGLTIWHREGYFINLTSILSYLKLTEHQVPKTILPLMALQDTEASLHNFALQAPEMNVHGLTTNLCADSINMKPLMKPDLSLPVKETNYSSSQA</sequence>
<proteinExistence type="inferred from homology"/>
<dbReference type="GO" id="GO:0009733">
    <property type="term" value="P:response to auxin"/>
    <property type="evidence" value="ECO:0007669"/>
    <property type="project" value="InterPro"/>
</dbReference>
<dbReference type="InterPro" id="IPR003676">
    <property type="entry name" value="SAUR_fam"/>
</dbReference>
<dbReference type="Pfam" id="PF02519">
    <property type="entry name" value="Auxin_inducible"/>
    <property type="match status" value="1"/>
</dbReference>
<evidence type="ECO:0000313" key="2">
    <source>
        <dbReference type="EMBL" id="KAK6915409.1"/>
    </source>
</evidence>
<dbReference type="AlphaFoldDB" id="A0AAN8UM92"/>
<gene>
    <name evidence="2" type="ORF">RJ641_020526</name>
</gene>
<accession>A0AAN8UM92</accession>
<protein>
    <submittedName>
        <fullName evidence="2">Small auxin-up RNA</fullName>
    </submittedName>
</protein>